<accession>A0A4D5RDV0</accession>
<evidence type="ECO:0000256" key="1">
    <source>
        <dbReference type="SAM" id="SignalP"/>
    </source>
</evidence>
<feature type="chain" id="PRO_5020033175" evidence="1">
    <location>
        <begin position="22"/>
        <end position="69"/>
    </location>
</feature>
<feature type="signal peptide" evidence="1">
    <location>
        <begin position="1"/>
        <end position="21"/>
    </location>
</feature>
<protein>
    <submittedName>
        <fullName evidence="2">Putative secreted protein</fullName>
    </submittedName>
</protein>
<evidence type="ECO:0000313" key="2">
    <source>
        <dbReference type="EMBL" id="MOY34691.1"/>
    </source>
</evidence>
<proteinExistence type="predicted"/>
<name>A0A4D5RDV0_IXOSC</name>
<keyword evidence="1" id="KW-0732">Signal</keyword>
<dbReference type="AlphaFoldDB" id="A0A4D5RDV0"/>
<reference evidence="2" key="1">
    <citation type="submission" date="2019-04" db="EMBL/GenBank/DDBJ databases">
        <title>An insight into the mialome of Ixodes scapularis.</title>
        <authorList>
            <person name="Ribeiro J.M."/>
            <person name="Mather T.N."/>
            <person name="Karim S."/>
        </authorList>
    </citation>
    <scope>NUCLEOTIDE SEQUENCE</scope>
</reference>
<organism evidence="2">
    <name type="scientific">Ixodes scapularis</name>
    <name type="common">Black-legged tick</name>
    <name type="synonym">Deer tick</name>
    <dbReference type="NCBI Taxonomy" id="6945"/>
    <lineage>
        <taxon>Eukaryota</taxon>
        <taxon>Metazoa</taxon>
        <taxon>Ecdysozoa</taxon>
        <taxon>Arthropoda</taxon>
        <taxon>Chelicerata</taxon>
        <taxon>Arachnida</taxon>
        <taxon>Acari</taxon>
        <taxon>Parasitiformes</taxon>
        <taxon>Ixodida</taxon>
        <taxon>Ixodoidea</taxon>
        <taxon>Ixodidae</taxon>
        <taxon>Ixodinae</taxon>
        <taxon>Ixodes</taxon>
    </lineage>
</organism>
<sequence>MFTIGPTMLSCVLGSIHVVGALNISPDHDGLENNGYDQQTVTYRRHVYHDLRCRKGLYFKISVSKQRRQ</sequence>
<dbReference type="EMBL" id="GHJT01000720">
    <property type="protein sequence ID" value="MOY34691.1"/>
    <property type="molecule type" value="Transcribed_RNA"/>
</dbReference>